<dbReference type="EMBL" id="CP002000">
    <property type="protein sequence ID" value="ADJ47974.1"/>
    <property type="molecule type" value="Genomic_DNA"/>
</dbReference>
<evidence type="ECO:0000313" key="2">
    <source>
        <dbReference type="Proteomes" id="UP000000328"/>
    </source>
</evidence>
<dbReference type="AlphaFoldDB" id="A0A0H3DEB4"/>
<dbReference type="Gene3D" id="3.10.129.10">
    <property type="entry name" value="Hotdog Thioesterase"/>
    <property type="match status" value="1"/>
</dbReference>
<dbReference type="KEGG" id="amd:AMED_6239"/>
<protein>
    <submittedName>
        <fullName evidence="1">Uncharacterized protein</fullName>
    </submittedName>
</protein>
<name>A0A0H3DEB4_AMYMU</name>
<sequence length="247" mass="25359">MSDFAAPAAPGTVDGVPLTIEARFNGPDDSANGGYACGLFAGVCPEPVAVTLHAPPRLEVPLRAEVGARRAHLWDGDDLVATAAPTRHRVVPPAPVPFAAARAAVAHYRGRRGHPYPHCFACGPGRAPGDGLRLAPGPVPDRTGTVACPWVPDAGLLAADGRVRAEFVWAALDCPSGWTADLVAAPKVLGWMRAELTRRPLAGEPCVVVATLGSLDSAGLAASSALYDDAGLLLAAATTRWYAPSAG</sequence>
<gene>
    <name evidence="1" type="ordered locus">AMED_6239</name>
</gene>
<dbReference type="SUPFAM" id="SSF54637">
    <property type="entry name" value="Thioesterase/thiol ester dehydrase-isomerase"/>
    <property type="match status" value="1"/>
</dbReference>
<dbReference type="RefSeq" id="WP_013228025.1">
    <property type="nucleotide sequence ID" value="NC_014318.1"/>
</dbReference>
<dbReference type="Proteomes" id="UP000000328">
    <property type="component" value="Chromosome"/>
</dbReference>
<dbReference type="GeneID" id="92873900"/>
<reference evidence="1 2" key="1">
    <citation type="journal article" date="2010" name="Cell Res.">
        <title>Complete genome sequence of the rifamycin SV-producing Amycolatopsis mediterranei U32 revealed its genetic characteristics in phylogeny and metabolism.</title>
        <authorList>
            <person name="Zhao W."/>
            <person name="Zhong Y."/>
            <person name="Yuan H."/>
            <person name="Wang J."/>
            <person name="Zheng H."/>
            <person name="Wang Y."/>
            <person name="Cen X."/>
            <person name="Xu F."/>
            <person name="Bai J."/>
            <person name="Han X."/>
            <person name="Lu G."/>
            <person name="Zhu Y."/>
            <person name="Shao Z."/>
            <person name="Yan H."/>
            <person name="Li C."/>
            <person name="Peng N."/>
            <person name="Zhang Z."/>
            <person name="Zhang Y."/>
            <person name="Lin W."/>
            <person name="Fan Y."/>
            <person name="Qin Z."/>
            <person name="Hu Y."/>
            <person name="Zhu B."/>
            <person name="Wang S."/>
            <person name="Ding X."/>
            <person name="Zhao G.P."/>
        </authorList>
    </citation>
    <scope>NUCLEOTIDE SEQUENCE [LARGE SCALE GENOMIC DNA]</scope>
    <source>
        <strain evidence="2">U-32</strain>
    </source>
</reference>
<proteinExistence type="predicted"/>
<dbReference type="eggNOG" id="COG0824">
    <property type="taxonomic scope" value="Bacteria"/>
</dbReference>
<dbReference type="HOGENOM" id="CLU_078243_0_0_11"/>
<accession>A0A0H3DEB4</accession>
<organism evidence="1 2">
    <name type="scientific">Amycolatopsis mediterranei (strain U-32)</name>
    <dbReference type="NCBI Taxonomy" id="749927"/>
    <lineage>
        <taxon>Bacteria</taxon>
        <taxon>Bacillati</taxon>
        <taxon>Actinomycetota</taxon>
        <taxon>Actinomycetes</taxon>
        <taxon>Pseudonocardiales</taxon>
        <taxon>Pseudonocardiaceae</taxon>
        <taxon>Amycolatopsis</taxon>
    </lineage>
</organism>
<evidence type="ECO:0000313" key="1">
    <source>
        <dbReference type="EMBL" id="ADJ47974.1"/>
    </source>
</evidence>
<dbReference type="InterPro" id="IPR029069">
    <property type="entry name" value="HotDog_dom_sf"/>
</dbReference>
<dbReference type="OrthoDB" id="5495835at2"/>
<dbReference type="PATRIC" id="fig|749927.5.peg.6486"/>